<dbReference type="EMBL" id="MSFK01000023">
    <property type="protein sequence ID" value="PWY79403.1"/>
    <property type="molecule type" value="Genomic_DNA"/>
</dbReference>
<protein>
    <submittedName>
        <fullName evidence="1">Uncharacterized protein</fullName>
    </submittedName>
</protein>
<sequence>MEHAHQFAIALSIIACRSQLGRHLFHFFKLAARSRNQGNRVQQSDDVPPGIKELFQPDSQLQAPDRWPPGPSEHPAHHVFSDLEITVREIKKAMRWLHHMAYTYAAPGRALRQCNSVLQRIAPSLGIDLSDLPDCRALPTDGNALHLIDGVDEREGNKVRSAPIVSAQP</sequence>
<organism evidence="1 2">
    <name type="scientific">Aspergillus sclerotioniger CBS 115572</name>
    <dbReference type="NCBI Taxonomy" id="1450535"/>
    <lineage>
        <taxon>Eukaryota</taxon>
        <taxon>Fungi</taxon>
        <taxon>Dikarya</taxon>
        <taxon>Ascomycota</taxon>
        <taxon>Pezizomycotina</taxon>
        <taxon>Eurotiomycetes</taxon>
        <taxon>Eurotiomycetidae</taxon>
        <taxon>Eurotiales</taxon>
        <taxon>Aspergillaceae</taxon>
        <taxon>Aspergillus</taxon>
        <taxon>Aspergillus subgen. Circumdati</taxon>
    </lineage>
</organism>
<reference evidence="1 2" key="1">
    <citation type="submission" date="2016-12" db="EMBL/GenBank/DDBJ databases">
        <title>The genomes of Aspergillus section Nigri reveals drivers in fungal speciation.</title>
        <authorList>
            <consortium name="DOE Joint Genome Institute"/>
            <person name="Vesth T.C."/>
            <person name="Nybo J."/>
            <person name="Theobald S."/>
            <person name="Brandl J."/>
            <person name="Frisvad J.C."/>
            <person name="Nielsen K.F."/>
            <person name="Lyhne E.K."/>
            <person name="Kogle M.E."/>
            <person name="Kuo A."/>
            <person name="Riley R."/>
            <person name="Clum A."/>
            <person name="Nolan M."/>
            <person name="Lipzen A."/>
            <person name="Salamov A."/>
            <person name="Henrissat B."/>
            <person name="Wiebenga A."/>
            <person name="De Vries R.P."/>
            <person name="Grigoriev I.V."/>
            <person name="Mortensen U.H."/>
            <person name="Andersen M.R."/>
            <person name="Baker S.E."/>
        </authorList>
    </citation>
    <scope>NUCLEOTIDE SEQUENCE [LARGE SCALE GENOMIC DNA]</scope>
    <source>
        <strain evidence="1 2">CBS 115572</strain>
    </source>
</reference>
<keyword evidence="2" id="KW-1185">Reference proteome</keyword>
<evidence type="ECO:0000313" key="1">
    <source>
        <dbReference type="EMBL" id="PWY79403.1"/>
    </source>
</evidence>
<dbReference type="AlphaFoldDB" id="A0A317VYQ5"/>
<comment type="caution">
    <text evidence="1">The sequence shown here is derived from an EMBL/GenBank/DDBJ whole genome shotgun (WGS) entry which is preliminary data.</text>
</comment>
<accession>A0A317VYQ5</accession>
<evidence type="ECO:0000313" key="2">
    <source>
        <dbReference type="Proteomes" id="UP000246702"/>
    </source>
</evidence>
<dbReference type="RefSeq" id="XP_025464975.1">
    <property type="nucleotide sequence ID" value="XM_025613405.1"/>
</dbReference>
<dbReference type="Proteomes" id="UP000246702">
    <property type="component" value="Unassembled WGS sequence"/>
</dbReference>
<name>A0A317VYQ5_9EURO</name>
<dbReference type="OrthoDB" id="4509105at2759"/>
<proteinExistence type="predicted"/>
<dbReference type="GeneID" id="37115548"/>
<gene>
    <name evidence="1" type="ORF">BO94DRAFT_548509</name>
</gene>